<dbReference type="KEGG" id="pace:A6070_14820"/>
<reference evidence="2 3" key="1">
    <citation type="journal article" date="2017" name="Genome Announc.">
        <title>Complete Genome Sequences of Two Acetylene-Fermenting Pelobacter acetylenicus Strains.</title>
        <authorList>
            <person name="Sutton J.M."/>
            <person name="Baesman S.M."/>
            <person name="Fierst J.L."/>
            <person name="Poret-Peterson A.T."/>
            <person name="Oremland R.S."/>
            <person name="Dunlap D.S."/>
            <person name="Akob D.M."/>
        </authorList>
    </citation>
    <scope>NUCLEOTIDE SEQUENCE [LARGE SCALE GENOMIC DNA]</scope>
    <source>
        <strain evidence="2 3">DSM 3247</strain>
    </source>
</reference>
<gene>
    <name evidence="2" type="ORF">A7E75_02770</name>
</gene>
<dbReference type="Proteomes" id="UP000182264">
    <property type="component" value="Chromosome"/>
</dbReference>
<name>A0A1L3GEF4_SYNAC</name>
<keyword evidence="1" id="KW-0732">Signal</keyword>
<accession>A0A1L3GEF4</accession>
<sequence length="106" mass="11653">MKKLIIIASLILLATPAIAHRNDVWRVKVNQMYRNGYGASSANITITLARSGARSSLLQTVCGVTGNNKKVCVEVDGGRMKQGESVHMTVEFPSTKYPVERIYVDN</sequence>
<dbReference type="STRING" id="29542.A6070_11395"/>
<evidence type="ECO:0000313" key="2">
    <source>
        <dbReference type="EMBL" id="APG24068.1"/>
    </source>
</evidence>
<evidence type="ECO:0000256" key="1">
    <source>
        <dbReference type="SAM" id="SignalP"/>
    </source>
</evidence>
<feature type="signal peptide" evidence="1">
    <location>
        <begin position="1"/>
        <end position="19"/>
    </location>
</feature>
<dbReference type="EMBL" id="CP015518">
    <property type="protein sequence ID" value="APG24068.1"/>
    <property type="molecule type" value="Genomic_DNA"/>
</dbReference>
<dbReference type="AlphaFoldDB" id="A0A1L3GEF4"/>
<organism evidence="2 3">
    <name type="scientific">Syntrophotalea acetylenica</name>
    <name type="common">Pelobacter acetylenicus</name>
    <dbReference type="NCBI Taxonomy" id="29542"/>
    <lineage>
        <taxon>Bacteria</taxon>
        <taxon>Pseudomonadati</taxon>
        <taxon>Thermodesulfobacteriota</taxon>
        <taxon>Desulfuromonadia</taxon>
        <taxon>Desulfuromonadales</taxon>
        <taxon>Syntrophotaleaceae</taxon>
        <taxon>Syntrophotalea</taxon>
    </lineage>
</organism>
<dbReference type="KEGG" id="pace:A6070_11395"/>
<evidence type="ECO:0008006" key="4">
    <source>
        <dbReference type="Google" id="ProtNLM"/>
    </source>
</evidence>
<proteinExistence type="predicted"/>
<protein>
    <recommendedName>
        <fullName evidence="4">CARDB domain-containing protein</fullName>
    </recommendedName>
</protein>
<dbReference type="RefSeq" id="WP_072285885.1">
    <property type="nucleotide sequence ID" value="NZ_CP015455.1"/>
</dbReference>
<keyword evidence="3" id="KW-1185">Reference proteome</keyword>
<evidence type="ECO:0000313" key="3">
    <source>
        <dbReference type="Proteomes" id="UP000182264"/>
    </source>
</evidence>
<feature type="chain" id="PRO_5012905233" description="CARDB domain-containing protein" evidence="1">
    <location>
        <begin position="20"/>
        <end position="106"/>
    </location>
</feature>